<proteinExistence type="predicted"/>
<gene>
    <name evidence="1" type="ORF">PS685_05216</name>
</gene>
<protein>
    <submittedName>
        <fullName evidence="1">Uncharacterized protein</fullName>
    </submittedName>
</protein>
<sequence>MGAQQHVVVYQVAEALLFAEHAQQHHFDLAHALFEGAVGVHQLDHRLDIFIPGRQHFSVTLAQRNLPVAGLGAFGDGHQGLFVVGELLQYVPYAHVEQAQLAREVVAVADVERVLDITCQPLQMAQVGFDFQAQAQAVFTAQVSEEIVNLRIELETVRTFRHRNQNVEANPHVQQAGDVLRCTVQLLGGQL</sequence>
<evidence type="ECO:0000313" key="2">
    <source>
        <dbReference type="Proteomes" id="UP000326437"/>
    </source>
</evidence>
<organism evidence="1 2">
    <name type="scientific">Pseudomonas fluorescens</name>
    <dbReference type="NCBI Taxonomy" id="294"/>
    <lineage>
        <taxon>Bacteria</taxon>
        <taxon>Pseudomonadati</taxon>
        <taxon>Pseudomonadota</taxon>
        <taxon>Gammaproteobacteria</taxon>
        <taxon>Pseudomonadales</taxon>
        <taxon>Pseudomonadaceae</taxon>
        <taxon>Pseudomonas</taxon>
    </lineage>
</organism>
<name>A0A5E7A5U1_PSEFL</name>
<dbReference type="Proteomes" id="UP000326437">
    <property type="component" value="Unassembled WGS sequence"/>
</dbReference>
<reference evidence="1 2" key="1">
    <citation type="submission" date="2019-09" db="EMBL/GenBank/DDBJ databases">
        <authorList>
            <person name="Chandra G."/>
            <person name="Truman W A."/>
        </authorList>
    </citation>
    <scope>NUCLEOTIDE SEQUENCE [LARGE SCALE GENOMIC DNA]</scope>
    <source>
        <strain evidence="1">PS685</strain>
    </source>
</reference>
<dbReference type="EMBL" id="CABVHO010000292">
    <property type="protein sequence ID" value="VVN74328.1"/>
    <property type="molecule type" value="Genomic_DNA"/>
</dbReference>
<evidence type="ECO:0000313" key="1">
    <source>
        <dbReference type="EMBL" id="VVN74328.1"/>
    </source>
</evidence>
<dbReference type="AlphaFoldDB" id="A0A5E7A5U1"/>
<accession>A0A5E7A5U1</accession>